<evidence type="ECO:0000259" key="12">
    <source>
        <dbReference type="Pfam" id="PF02896"/>
    </source>
</evidence>
<evidence type="ECO:0000256" key="3">
    <source>
        <dbReference type="ARBA" id="ARBA00016544"/>
    </source>
</evidence>
<dbReference type="PIRSF" id="PIRSF000732">
    <property type="entry name" value="PTS_enzyme_I"/>
    <property type="match status" value="1"/>
</dbReference>
<dbReference type="PANTHER" id="PTHR46244">
    <property type="entry name" value="PHOSPHOENOLPYRUVATE-PROTEIN PHOSPHOTRANSFERASE"/>
    <property type="match status" value="1"/>
</dbReference>
<evidence type="ECO:0000259" key="13">
    <source>
        <dbReference type="Pfam" id="PF05524"/>
    </source>
</evidence>
<keyword evidence="9" id="KW-0963">Cytoplasm</keyword>
<evidence type="ECO:0000256" key="5">
    <source>
        <dbReference type="ARBA" id="ARBA00022723"/>
    </source>
</evidence>
<evidence type="ECO:0000256" key="7">
    <source>
        <dbReference type="ARBA" id="ARBA00022842"/>
    </source>
</evidence>
<comment type="similarity">
    <text evidence="2 9">Belongs to the PEP-utilizing enzyme family.</text>
</comment>
<comment type="cofactor">
    <cofactor evidence="1 9">
        <name>Mg(2+)</name>
        <dbReference type="ChEBI" id="CHEBI:18420"/>
    </cofactor>
</comment>
<dbReference type="InterPro" id="IPR036618">
    <property type="entry name" value="PtsI_HPr-bd_sf"/>
</dbReference>
<evidence type="ECO:0000256" key="6">
    <source>
        <dbReference type="ARBA" id="ARBA00022777"/>
    </source>
</evidence>
<dbReference type="RefSeq" id="WP_380971125.1">
    <property type="nucleotide sequence ID" value="NZ_JBHTEF010000001.1"/>
</dbReference>
<comment type="function">
    <text evidence="9">General (non sugar-specific) component of the phosphoenolpyruvate-dependent sugar phosphotransferase system (sugar PTS). This major carbohydrate active-transport system catalyzes the phosphorylation of incoming sugar substrates concomitantly with their translocation across the cell membrane. Enzyme I transfers the phosphoryl group from phosphoenolpyruvate (PEP) to the phosphoryl carrier protein (HPr).</text>
</comment>
<feature type="compositionally biased region" description="Polar residues" evidence="10">
    <location>
        <begin position="1"/>
        <end position="13"/>
    </location>
</feature>
<dbReference type="PRINTS" id="PR01736">
    <property type="entry name" value="PHPHTRNFRASE"/>
</dbReference>
<dbReference type="SUPFAM" id="SSF47831">
    <property type="entry name" value="Enzyme I of the PEP:sugar phosphotransferase system HPr-binding (sub)domain"/>
    <property type="match status" value="1"/>
</dbReference>
<evidence type="ECO:0000256" key="1">
    <source>
        <dbReference type="ARBA" id="ARBA00001946"/>
    </source>
</evidence>
<dbReference type="PANTHER" id="PTHR46244:SF3">
    <property type="entry name" value="PHOSPHOENOLPYRUVATE-PROTEIN PHOSPHOTRANSFERASE"/>
    <property type="match status" value="1"/>
</dbReference>
<dbReference type="InterPro" id="IPR008731">
    <property type="entry name" value="PTS_EIN"/>
</dbReference>
<keyword evidence="9" id="KW-0813">Transport</keyword>
<accession>A0ABW2SIM5</accession>
<organism evidence="14 15">
    <name type="scientific">Schaalia naturae</name>
    <dbReference type="NCBI Taxonomy" id="635203"/>
    <lineage>
        <taxon>Bacteria</taxon>
        <taxon>Bacillati</taxon>
        <taxon>Actinomycetota</taxon>
        <taxon>Actinomycetes</taxon>
        <taxon>Actinomycetales</taxon>
        <taxon>Actinomycetaceae</taxon>
        <taxon>Schaalia</taxon>
    </lineage>
</organism>
<dbReference type="InterPro" id="IPR008279">
    <property type="entry name" value="PEP-util_enz_mobile_dom"/>
</dbReference>
<dbReference type="EMBL" id="JBHTEF010000001">
    <property type="protein sequence ID" value="MFC7579694.1"/>
    <property type="molecule type" value="Genomic_DNA"/>
</dbReference>
<dbReference type="InterPro" id="IPR000121">
    <property type="entry name" value="PEP_util_C"/>
</dbReference>
<dbReference type="Gene3D" id="3.20.20.60">
    <property type="entry name" value="Phosphoenolpyruvate-binding domains"/>
    <property type="match status" value="1"/>
</dbReference>
<dbReference type="InterPro" id="IPR015813">
    <property type="entry name" value="Pyrv/PenolPyrv_kinase-like_dom"/>
</dbReference>
<evidence type="ECO:0000313" key="14">
    <source>
        <dbReference type="EMBL" id="MFC7579694.1"/>
    </source>
</evidence>
<evidence type="ECO:0000313" key="15">
    <source>
        <dbReference type="Proteomes" id="UP001596527"/>
    </source>
</evidence>
<keyword evidence="7 9" id="KW-0460">Magnesium</keyword>
<evidence type="ECO:0000256" key="2">
    <source>
        <dbReference type="ARBA" id="ARBA00007837"/>
    </source>
</evidence>
<protein>
    <recommendedName>
        <fullName evidence="3 9">Phosphoenolpyruvate-protein phosphotransferase</fullName>
        <ecNumber evidence="9">2.7.3.9</ecNumber>
    </recommendedName>
    <alternativeName>
        <fullName evidence="8 9">Phosphotransferase system, enzyme I</fullName>
    </alternativeName>
</protein>
<evidence type="ECO:0000259" key="11">
    <source>
        <dbReference type="Pfam" id="PF00391"/>
    </source>
</evidence>
<name>A0ABW2SIM5_9ACTO</name>
<dbReference type="InterPro" id="IPR050499">
    <property type="entry name" value="PEP-utilizing_PTS_enzyme"/>
</dbReference>
<dbReference type="SUPFAM" id="SSF51621">
    <property type="entry name" value="Phosphoenolpyruvate/pyruvate domain"/>
    <property type="match status" value="1"/>
</dbReference>
<keyword evidence="9" id="KW-0762">Sugar transport</keyword>
<evidence type="ECO:0000256" key="10">
    <source>
        <dbReference type="SAM" id="MobiDB-lite"/>
    </source>
</evidence>
<dbReference type="Pfam" id="PF02896">
    <property type="entry name" value="PEP-utilizers_C"/>
    <property type="match status" value="1"/>
</dbReference>
<feature type="domain" description="PEP-utilising enzyme C-terminal" evidence="12">
    <location>
        <begin position="277"/>
        <end position="546"/>
    </location>
</feature>
<dbReference type="Gene3D" id="3.50.30.10">
    <property type="entry name" value="Phosphohistidine domain"/>
    <property type="match status" value="1"/>
</dbReference>
<dbReference type="EC" id="2.7.3.9" evidence="9"/>
<dbReference type="InterPro" id="IPR040442">
    <property type="entry name" value="Pyrv_kinase-like_dom_sf"/>
</dbReference>
<comment type="catalytic activity">
    <reaction evidence="9">
        <text>L-histidyl-[protein] + phosphoenolpyruvate = N(pros)-phospho-L-histidyl-[protein] + pyruvate</text>
        <dbReference type="Rhea" id="RHEA:23880"/>
        <dbReference type="Rhea" id="RHEA-COMP:9745"/>
        <dbReference type="Rhea" id="RHEA-COMP:9746"/>
        <dbReference type="ChEBI" id="CHEBI:15361"/>
        <dbReference type="ChEBI" id="CHEBI:29979"/>
        <dbReference type="ChEBI" id="CHEBI:58702"/>
        <dbReference type="ChEBI" id="CHEBI:64837"/>
        <dbReference type="EC" id="2.7.3.9"/>
    </reaction>
</comment>
<dbReference type="InterPro" id="IPR036637">
    <property type="entry name" value="Phosphohistidine_dom_sf"/>
</dbReference>
<dbReference type="SUPFAM" id="SSF52009">
    <property type="entry name" value="Phosphohistidine domain"/>
    <property type="match status" value="1"/>
</dbReference>
<gene>
    <name evidence="14" type="ORF">ACFQWG_00395</name>
</gene>
<keyword evidence="4 9" id="KW-0808">Transferase</keyword>
<feature type="domain" description="Phosphotransferase system enzyme I N-terminal" evidence="13">
    <location>
        <begin position="30"/>
        <end position="147"/>
    </location>
</feature>
<sequence length="586" mass="60836">MTDSIDLTGATTPPSAPEAGSGDATRVVYGTPVVPGVAWAPAAWTRRPPLPPETAPELPEDQREQGVADFERAAAEVADGLNARAEAATGHVAEVLAVTASLATDRAWKREAAGRIRRGTPPVQATMAATEKFVELFQKAGGLMEERTTDLRDVRDRVIAHLTGEPEPGIPVTGHPVVLLADDLSPADTAGLDPVNYVAIATQVGGPTSHTSIIARQLGIPCIVAARELAEIPEGAPVLVNAHEGSLTLGVDEAAARALVADDADRVARIRAWRGPGRTADGVSMQLLANVQDGAGAVAAAGGQAEGIGLFRTELLFLNTQVEPSVDSQAGSYAPVFAAFPSQKVVVRTLDAGSDKPVPFATLSEEFNPALGVRGIRTTGQNPDLLVHQLDAVAQAAALQPGTDVWVMAPMISTIPEARWFAGLVRERGLRVGIMIEVPAAAILIDQFLAEVDFVSIGTNDLTQYTMAADRMSPHLAEYTDPWQPAVLSLIARTAEGGMEAGKPVGVCGEAAADPLLACVLTGMGITSLSMAASAIPAVGAQLARVTIEQCRAAAAAVVGAEDAGDARNRARSAFETAPEEAPRQD</sequence>
<keyword evidence="9" id="KW-0598">Phosphotransferase system</keyword>
<keyword evidence="6 9" id="KW-0418">Kinase</keyword>
<feature type="region of interest" description="Disordered" evidence="10">
    <location>
        <begin position="563"/>
        <end position="586"/>
    </location>
</feature>
<evidence type="ECO:0000256" key="8">
    <source>
        <dbReference type="ARBA" id="ARBA00033235"/>
    </source>
</evidence>
<evidence type="ECO:0000256" key="4">
    <source>
        <dbReference type="ARBA" id="ARBA00022679"/>
    </source>
</evidence>
<dbReference type="PROSITE" id="PS00370">
    <property type="entry name" value="PEP_ENZYMES_PHOS_SITE"/>
    <property type="match status" value="1"/>
</dbReference>
<evidence type="ECO:0000256" key="9">
    <source>
        <dbReference type="PIRNR" id="PIRNR000732"/>
    </source>
</evidence>
<dbReference type="GO" id="GO:0008965">
    <property type="term" value="F:phosphoenolpyruvate-protein phosphotransferase activity"/>
    <property type="evidence" value="ECO:0007669"/>
    <property type="project" value="UniProtKB-EC"/>
</dbReference>
<dbReference type="Proteomes" id="UP001596527">
    <property type="component" value="Unassembled WGS sequence"/>
</dbReference>
<feature type="domain" description="PEP-utilising enzyme mobile" evidence="11">
    <location>
        <begin position="176"/>
        <end position="245"/>
    </location>
</feature>
<keyword evidence="15" id="KW-1185">Reference proteome</keyword>
<dbReference type="Pfam" id="PF05524">
    <property type="entry name" value="PEP-utilisers_N"/>
    <property type="match status" value="1"/>
</dbReference>
<keyword evidence="5 9" id="KW-0479">Metal-binding</keyword>
<dbReference type="InterPro" id="IPR024692">
    <property type="entry name" value="PTS_EI"/>
</dbReference>
<reference evidence="15" key="1">
    <citation type="journal article" date="2019" name="Int. J. Syst. Evol. Microbiol.">
        <title>The Global Catalogue of Microorganisms (GCM) 10K type strain sequencing project: providing services to taxonomists for standard genome sequencing and annotation.</title>
        <authorList>
            <consortium name="The Broad Institute Genomics Platform"/>
            <consortium name="The Broad Institute Genome Sequencing Center for Infectious Disease"/>
            <person name="Wu L."/>
            <person name="Ma J."/>
        </authorList>
    </citation>
    <scope>NUCLEOTIDE SEQUENCE [LARGE SCALE GENOMIC DNA]</scope>
    <source>
        <strain evidence="15">CCUG 56698</strain>
    </source>
</reference>
<feature type="region of interest" description="Disordered" evidence="10">
    <location>
        <begin position="44"/>
        <end position="65"/>
    </location>
</feature>
<dbReference type="Gene3D" id="1.10.274.10">
    <property type="entry name" value="PtsI, HPr-binding domain"/>
    <property type="match status" value="1"/>
</dbReference>
<dbReference type="InterPro" id="IPR018274">
    <property type="entry name" value="PEP_util_AS"/>
</dbReference>
<dbReference type="Pfam" id="PF00391">
    <property type="entry name" value="PEP-utilizers"/>
    <property type="match status" value="1"/>
</dbReference>
<dbReference type="PROSITE" id="PS00742">
    <property type="entry name" value="PEP_ENZYMES_2"/>
    <property type="match status" value="1"/>
</dbReference>
<feature type="region of interest" description="Disordered" evidence="10">
    <location>
        <begin position="1"/>
        <end position="24"/>
    </location>
</feature>
<dbReference type="InterPro" id="IPR023151">
    <property type="entry name" value="PEP_util_CS"/>
</dbReference>
<proteinExistence type="inferred from homology"/>
<comment type="subcellular location">
    <subcellularLocation>
        <location evidence="9">Cytoplasm</location>
    </subcellularLocation>
</comment>
<comment type="caution">
    <text evidence="14">The sequence shown here is derived from an EMBL/GenBank/DDBJ whole genome shotgun (WGS) entry which is preliminary data.</text>
</comment>